<evidence type="ECO:0000313" key="7">
    <source>
        <dbReference type="EMBL" id="PMN92326.1"/>
    </source>
</evidence>
<gene>
    <name evidence="7" type="ORF">BCT23_15170</name>
</gene>
<feature type="transmembrane region" description="Helical" evidence="6">
    <location>
        <begin position="6"/>
        <end position="23"/>
    </location>
</feature>
<keyword evidence="4 6" id="KW-1133">Transmembrane helix</keyword>
<keyword evidence="2" id="KW-1003">Cell membrane</keyword>
<dbReference type="PANTHER" id="PTHR30086:SF20">
    <property type="entry name" value="ARGININE EXPORTER PROTEIN ARGO-RELATED"/>
    <property type="match status" value="1"/>
</dbReference>
<dbReference type="EMBL" id="MDAL01000018">
    <property type="protein sequence ID" value="PMN92326.1"/>
    <property type="molecule type" value="Genomic_DNA"/>
</dbReference>
<dbReference type="InterPro" id="IPR001123">
    <property type="entry name" value="LeuE-type"/>
</dbReference>
<protein>
    <submittedName>
        <fullName evidence="7">Transporter</fullName>
    </submittedName>
</protein>
<dbReference type="PANTHER" id="PTHR30086">
    <property type="entry name" value="ARGININE EXPORTER PROTEIN ARGO"/>
    <property type="match status" value="1"/>
</dbReference>
<sequence length="210" mass="22889">MFEIWTYAFGIMYSPGPVNFLGLNGGVNGKTKQNLGFFAGVGVAMLFLFLSLGFLGNSLISPNVLPYTSLLGSGYILYLASKLLHASFQQHSPITDTSEKEEKHTEERLRFRQGLTVQLLNPKGLVATLPIVTIQFPAADISGMTGVLWSVALSILAFGAPLSYSIIGGALGRQIENPRYFAYFTRVMAVLLAYVAVSICIEHSLSVWFP</sequence>
<feature type="transmembrane region" description="Helical" evidence="6">
    <location>
        <begin position="35"/>
        <end position="60"/>
    </location>
</feature>
<comment type="subcellular location">
    <subcellularLocation>
        <location evidence="1">Cell membrane</location>
        <topology evidence="1">Multi-pass membrane protein</topology>
    </subcellularLocation>
</comment>
<evidence type="ECO:0000256" key="3">
    <source>
        <dbReference type="ARBA" id="ARBA00022692"/>
    </source>
</evidence>
<evidence type="ECO:0000313" key="8">
    <source>
        <dbReference type="Proteomes" id="UP000235387"/>
    </source>
</evidence>
<evidence type="ECO:0000256" key="6">
    <source>
        <dbReference type="SAM" id="Phobius"/>
    </source>
</evidence>
<evidence type="ECO:0000256" key="4">
    <source>
        <dbReference type="ARBA" id="ARBA00022989"/>
    </source>
</evidence>
<accession>A0A2N7LB43</accession>
<organism evidence="7 8">
    <name type="scientific">Enterovibrio norvegicus</name>
    <dbReference type="NCBI Taxonomy" id="188144"/>
    <lineage>
        <taxon>Bacteria</taxon>
        <taxon>Pseudomonadati</taxon>
        <taxon>Pseudomonadota</taxon>
        <taxon>Gammaproteobacteria</taxon>
        <taxon>Vibrionales</taxon>
        <taxon>Vibrionaceae</taxon>
        <taxon>Enterovibrio</taxon>
    </lineage>
</organism>
<name>A0A2N7LB43_9GAMM</name>
<proteinExistence type="predicted"/>
<feature type="transmembrane region" description="Helical" evidence="6">
    <location>
        <begin position="147"/>
        <end position="171"/>
    </location>
</feature>
<comment type="caution">
    <text evidence="7">The sequence shown here is derived from an EMBL/GenBank/DDBJ whole genome shotgun (WGS) entry which is preliminary data.</text>
</comment>
<dbReference type="GO" id="GO:0015171">
    <property type="term" value="F:amino acid transmembrane transporter activity"/>
    <property type="evidence" value="ECO:0007669"/>
    <property type="project" value="TreeGrafter"/>
</dbReference>
<dbReference type="GO" id="GO:0033228">
    <property type="term" value="P:cysteine export across plasma membrane"/>
    <property type="evidence" value="ECO:0007669"/>
    <property type="project" value="TreeGrafter"/>
</dbReference>
<evidence type="ECO:0000256" key="5">
    <source>
        <dbReference type="ARBA" id="ARBA00023136"/>
    </source>
</evidence>
<evidence type="ECO:0000256" key="2">
    <source>
        <dbReference type="ARBA" id="ARBA00022475"/>
    </source>
</evidence>
<keyword evidence="5 6" id="KW-0472">Membrane</keyword>
<dbReference type="RefSeq" id="WP_102390824.1">
    <property type="nucleotide sequence ID" value="NZ_MDAL01000018.1"/>
</dbReference>
<feature type="transmembrane region" description="Helical" evidence="6">
    <location>
        <begin position="183"/>
        <end position="209"/>
    </location>
</feature>
<dbReference type="AlphaFoldDB" id="A0A2N7LB43"/>
<keyword evidence="3 6" id="KW-0812">Transmembrane</keyword>
<dbReference type="GO" id="GO:0005886">
    <property type="term" value="C:plasma membrane"/>
    <property type="evidence" value="ECO:0007669"/>
    <property type="project" value="UniProtKB-SubCell"/>
</dbReference>
<dbReference type="Pfam" id="PF01810">
    <property type="entry name" value="LysE"/>
    <property type="match status" value="1"/>
</dbReference>
<dbReference type="Proteomes" id="UP000235387">
    <property type="component" value="Unassembled WGS sequence"/>
</dbReference>
<evidence type="ECO:0000256" key="1">
    <source>
        <dbReference type="ARBA" id="ARBA00004651"/>
    </source>
</evidence>
<reference evidence="8" key="1">
    <citation type="submission" date="2016-07" db="EMBL/GenBank/DDBJ databases">
        <title>Nontailed viruses are major unrecognized killers of bacteria in the ocean.</title>
        <authorList>
            <person name="Kauffman K."/>
            <person name="Hussain F."/>
            <person name="Yang J."/>
            <person name="Arevalo P."/>
            <person name="Brown J."/>
            <person name="Cutler M."/>
            <person name="Kelly L."/>
            <person name="Polz M.F."/>
        </authorList>
    </citation>
    <scope>NUCLEOTIDE SEQUENCE [LARGE SCALE GENOMIC DNA]</scope>
    <source>
        <strain evidence="8">10N.261.45.A10</strain>
    </source>
</reference>